<dbReference type="EMBL" id="BNBF01000004">
    <property type="protein sequence ID" value="GHG42657.1"/>
    <property type="molecule type" value="Genomic_DNA"/>
</dbReference>
<protein>
    <submittedName>
        <fullName evidence="2">Uncharacterized protein</fullName>
    </submittedName>
</protein>
<sequence length="64" mass="6926">MPAVAAQAAQHVRLAGCRRHGVVDPETPLSAFWVEAVDAQQGRGDSDRQQCHPDIFSPATDNSR</sequence>
<name>A0A919C529_9ACTN</name>
<gene>
    <name evidence="2" type="ORF">GCM10018980_18740</name>
</gene>
<organism evidence="2 3">
    <name type="scientific">Streptomyces capoamus</name>
    <dbReference type="NCBI Taxonomy" id="68183"/>
    <lineage>
        <taxon>Bacteria</taxon>
        <taxon>Bacillati</taxon>
        <taxon>Actinomycetota</taxon>
        <taxon>Actinomycetes</taxon>
        <taxon>Kitasatosporales</taxon>
        <taxon>Streptomycetaceae</taxon>
        <taxon>Streptomyces</taxon>
    </lineage>
</organism>
<accession>A0A919C529</accession>
<evidence type="ECO:0000256" key="1">
    <source>
        <dbReference type="SAM" id="MobiDB-lite"/>
    </source>
</evidence>
<dbReference type="Proteomes" id="UP000619355">
    <property type="component" value="Unassembled WGS sequence"/>
</dbReference>
<feature type="region of interest" description="Disordered" evidence="1">
    <location>
        <begin position="40"/>
        <end position="64"/>
    </location>
</feature>
<keyword evidence="3" id="KW-1185">Reference proteome</keyword>
<proteinExistence type="predicted"/>
<dbReference type="AlphaFoldDB" id="A0A919C529"/>
<evidence type="ECO:0000313" key="2">
    <source>
        <dbReference type="EMBL" id="GHG42657.1"/>
    </source>
</evidence>
<evidence type="ECO:0000313" key="3">
    <source>
        <dbReference type="Proteomes" id="UP000619355"/>
    </source>
</evidence>
<comment type="caution">
    <text evidence="2">The sequence shown here is derived from an EMBL/GenBank/DDBJ whole genome shotgun (WGS) entry which is preliminary data.</text>
</comment>
<reference evidence="3" key="1">
    <citation type="journal article" date="2019" name="Int. J. Syst. Evol. Microbiol.">
        <title>The Global Catalogue of Microorganisms (GCM) 10K type strain sequencing project: providing services to taxonomists for standard genome sequencing and annotation.</title>
        <authorList>
            <consortium name="The Broad Institute Genomics Platform"/>
            <consortium name="The Broad Institute Genome Sequencing Center for Infectious Disease"/>
            <person name="Wu L."/>
            <person name="Ma J."/>
        </authorList>
    </citation>
    <scope>NUCLEOTIDE SEQUENCE [LARGE SCALE GENOMIC DNA]</scope>
    <source>
        <strain evidence="3">JCM 4253</strain>
    </source>
</reference>